<sequence length="390" mass="42528">MNHESRHIEIMLRFASLTAILATTATCLHLNVNNISFIRSGATSLAANLFTYHDPASTVGQFVQPQPWFWWLSGSGWTSLIDYTAYTNDTTYILAIHSALLQNVGSNYDFVPASQAGWEANDDQVYWVYAALTAMEYGFPPLPCEPEASAVGTTGSCQNTSWLTIANNAFEDFVTRWQNNSITCNGGLKWQYNPSATGNGWTYKNTVTNGGFFQTAARLARFTGNATYADWANRIWDWSAGVGLISPDFHVFDGTSDGEGANCSSVNHDEWSYNIASYLHGAANMYAFTHNNATSATPNATVWQSRTHGLLVAANQTFFSPFPNATGIMYEPNCELAAKCNTDQASFKGSLATWMAKTSLLVPSTKGDIFSLLRPSAVGAAASCEGVLWD</sequence>
<dbReference type="GO" id="GO:0008496">
    <property type="term" value="F:mannan endo-1,6-alpha-mannosidase activity"/>
    <property type="evidence" value="ECO:0007669"/>
    <property type="project" value="UniProtKB-EC"/>
</dbReference>
<dbReference type="EMBL" id="JAUTXT010000007">
    <property type="protein sequence ID" value="KAK3677444.1"/>
    <property type="molecule type" value="Genomic_DNA"/>
</dbReference>
<dbReference type="GO" id="GO:0009272">
    <property type="term" value="P:fungal-type cell wall biogenesis"/>
    <property type="evidence" value="ECO:0007669"/>
    <property type="project" value="TreeGrafter"/>
</dbReference>
<evidence type="ECO:0000313" key="8">
    <source>
        <dbReference type="EMBL" id="KAK3677444.1"/>
    </source>
</evidence>
<evidence type="ECO:0000313" key="9">
    <source>
        <dbReference type="Proteomes" id="UP001274830"/>
    </source>
</evidence>
<protein>
    <recommendedName>
        <fullName evidence="3">mannan endo-1,6-alpha-mannosidase</fullName>
        <ecNumber evidence="3">3.2.1.101</ecNumber>
    </recommendedName>
</protein>
<evidence type="ECO:0000256" key="7">
    <source>
        <dbReference type="ARBA" id="ARBA00023295"/>
    </source>
</evidence>
<comment type="similarity">
    <text evidence="2">Belongs to the glycosyl hydrolase 76 family.</text>
</comment>
<keyword evidence="6" id="KW-0325">Glycoprotein</keyword>
<comment type="catalytic activity">
    <reaction evidence="1">
        <text>Random hydrolysis of (1-&gt;6)-alpha-D-mannosidic linkages in unbranched (1-&gt;6)-mannans.</text>
        <dbReference type="EC" id="3.2.1.101"/>
    </reaction>
</comment>
<dbReference type="InterPro" id="IPR008928">
    <property type="entry name" value="6-hairpin_glycosidase_sf"/>
</dbReference>
<reference evidence="8" key="1">
    <citation type="submission" date="2023-07" db="EMBL/GenBank/DDBJ databases">
        <title>Black Yeasts Isolated from many extreme environments.</title>
        <authorList>
            <person name="Coleine C."/>
            <person name="Stajich J.E."/>
            <person name="Selbmann L."/>
        </authorList>
    </citation>
    <scope>NUCLEOTIDE SEQUENCE</scope>
    <source>
        <strain evidence="8">CCFEE 5485</strain>
    </source>
</reference>
<keyword evidence="4" id="KW-0732">Signal</keyword>
<dbReference type="PANTHER" id="PTHR12145:SF36">
    <property type="entry name" value="MANNAN ENDO-1,6-ALPHA-MANNOSIDASE DCW1"/>
    <property type="match status" value="1"/>
</dbReference>
<evidence type="ECO:0000256" key="2">
    <source>
        <dbReference type="ARBA" id="ARBA00009699"/>
    </source>
</evidence>
<dbReference type="EC" id="3.2.1.101" evidence="3"/>
<comment type="caution">
    <text evidence="8">The sequence shown here is derived from an EMBL/GenBank/DDBJ whole genome shotgun (WGS) entry which is preliminary data.</text>
</comment>
<dbReference type="GO" id="GO:0016052">
    <property type="term" value="P:carbohydrate catabolic process"/>
    <property type="evidence" value="ECO:0007669"/>
    <property type="project" value="InterPro"/>
</dbReference>
<dbReference type="InterPro" id="IPR005198">
    <property type="entry name" value="Glyco_hydro_76"/>
</dbReference>
<dbReference type="PANTHER" id="PTHR12145">
    <property type="entry name" value="MANNAN ENDO-1,6-ALPHA-MANNOSIDASE DCW1"/>
    <property type="match status" value="1"/>
</dbReference>
<gene>
    <name evidence="8" type="ORF">LTR78_002982</name>
</gene>
<evidence type="ECO:0000256" key="4">
    <source>
        <dbReference type="ARBA" id="ARBA00022729"/>
    </source>
</evidence>
<proteinExistence type="inferred from homology"/>
<dbReference type="Pfam" id="PF03663">
    <property type="entry name" value="Glyco_hydro_76"/>
    <property type="match status" value="1"/>
</dbReference>
<keyword evidence="9" id="KW-1185">Reference proteome</keyword>
<evidence type="ECO:0000256" key="5">
    <source>
        <dbReference type="ARBA" id="ARBA00022801"/>
    </source>
</evidence>
<evidence type="ECO:0000256" key="1">
    <source>
        <dbReference type="ARBA" id="ARBA00001452"/>
    </source>
</evidence>
<dbReference type="AlphaFoldDB" id="A0AAE0WTS2"/>
<evidence type="ECO:0000256" key="6">
    <source>
        <dbReference type="ARBA" id="ARBA00023180"/>
    </source>
</evidence>
<dbReference type="Proteomes" id="UP001274830">
    <property type="component" value="Unassembled WGS sequence"/>
</dbReference>
<dbReference type="InterPro" id="IPR014480">
    <property type="entry name" value="Mannan-1_6-alpha_mannosidase"/>
</dbReference>
<accession>A0AAE0WTS2</accession>
<name>A0AAE0WTS2_9PEZI</name>
<evidence type="ECO:0000256" key="3">
    <source>
        <dbReference type="ARBA" id="ARBA00012350"/>
    </source>
</evidence>
<dbReference type="SUPFAM" id="SSF48208">
    <property type="entry name" value="Six-hairpin glycosidases"/>
    <property type="match status" value="1"/>
</dbReference>
<keyword evidence="5" id="KW-0378">Hydrolase</keyword>
<keyword evidence="7" id="KW-0326">Glycosidase</keyword>
<organism evidence="8 9">
    <name type="scientific">Recurvomyces mirabilis</name>
    <dbReference type="NCBI Taxonomy" id="574656"/>
    <lineage>
        <taxon>Eukaryota</taxon>
        <taxon>Fungi</taxon>
        <taxon>Dikarya</taxon>
        <taxon>Ascomycota</taxon>
        <taxon>Pezizomycotina</taxon>
        <taxon>Dothideomycetes</taxon>
        <taxon>Dothideomycetidae</taxon>
        <taxon>Mycosphaerellales</taxon>
        <taxon>Teratosphaeriaceae</taxon>
        <taxon>Recurvomyces</taxon>
    </lineage>
</organism>
<dbReference type="Gene3D" id="1.50.10.20">
    <property type="match status" value="1"/>
</dbReference>